<proteinExistence type="predicted"/>
<name>Q6H724_ORYSJ</name>
<feature type="region of interest" description="Disordered" evidence="1">
    <location>
        <begin position="46"/>
        <end position="85"/>
    </location>
</feature>
<evidence type="ECO:0000313" key="2">
    <source>
        <dbReference type="EMBL" id="BAD25475.1"/>
    </source>
</evidence>
<feature type="compositionally biased region" description="Basic and acidic residues" evidence="1">
    <location>
        <begin position="1"/>
        <end position="16"/>
    </location>
</feature>
<evidence type="ECO:0000313" key="3">
    <source>
        <dbReference type="Proteomes" id="UP000000763"/>
    </source>
</evidence>
<protein>
    <submittedName>
        <fullName evidence="2">Uncharacterized protein</fullName>
    </submittedName>
</protein>
<dbReference type="EMBL" id="AP004812">
    <property type="protein sequence ID" value="BAD25475.1"/>
    <property type="molecule type" value="Genomic_DNA"/>
</dbReference>
<accession>Q6H724</accession>
<dbReference type="Proteomes" id="UP000000763">
    <property type="component" value="Chromosome 2"/>
</dbReference>
<reference evidence="3" key="1">
    <citation type="journal article" date="2005" name="Nature">
        <title>The map-based sequence of the rice genome.</title>
        <authorList>
            <consortium name="International rice genome sequencing project (IRGSP)"/>
            <person name="Matsumoto T."/>
            <person name="Wu J."/>
            <person name="Kanamori H."/>
            <person name="Katayose Y."/>
            <person name="Fujisawa M."/>
            <person name="Namiki N."/>
            <person name="Mizuno H."/>
            <person name="Yamamoto K."/>
            <person name="Antonio B.A."/>
            <person name="Baba T."/>
            <person name="Sakata K."/>
            <person name="Nagamura Y."/>
            <person name="Aoki H."/>
            <person name="Arikawa K."/>
            <person name="Arita K."/>
            <person name="Bito T."/>
            <person name="Chiden Y."/>
            <person name="Fujitsuka N."/>
            <person name="Fukunaka R."/>
            <person name="Hamada M."/>
            <person name="Harada C."/>
            <person name="Hayashi A."/>
            <person name="Hijishita S."/>
            <person name="Honda M."/>
            <person name="Hosokawa S."/>
            <person name="Ichikawa Y."/>
            <person name="Idonuma A."/>
            <person name="Iijima M."/>
            <person name="Ikeda M."/>
            <person name="Ikeno M."/>
            <person name="Ito K."/>
            <person name="Ito S."/>
            <person name="Ito T."/>
            <person name="Ito Y."/>
            <person name="Ito Y."/>
            <person name="Iwabuchi A."/>
            <person name="Kamiya K."/>
            <person name="Karasawa W."/>
            <person name="Kurita K."/>
            <person name="Katagiri S."/>
            <person name="Kikuta A."/>
            <person name="Kobayashi H."/>
            <person name="Kobayashi N."/>
            <person name="Machita K."/>
            <person name="Maehara T."/>
            <person name="Masukawa M."/>
            <person name="Mizubayashi T."/>
            <person name="Mukai Y."/>
            <person name="Nagasaki H."/>
            <person name="Nagata Y."/>
            <person name="Naito S."/>
            <person name="Nakashima M."/>
            <person name="Nakama Y."/>
            <person name="Nakamichi Y."/>
            <person name="Nakamura M."/>
            <person name="Meguro A."/>
            <person name="Negishi M."/>
            <person name="Ohta I."/>
            <person name="Ohta T."/>
            <person name="Okamoto M."/>
            <person name="Ono N."/>
            <person name="Saji S."/>
            <person name="Sakaguchi M."/>
            <person name="Sakai K."/>
            <person name="Shibata M."/>
            <person name="Shimokawa T."/>
            <person name="Song J."/>
            <person name="Takazaki Y."/>
            <person name="Terasawa K."/>
            <person name="Tsugane M."/>
            <person name="Tsuji K."/>
            <person name="Ueda S."/>
            <person name="Waki K."/>
            <person name="Yamagata H."/>
            <person name="Yamamoto M."/>
            <person name="Yamamoto S."/>
            <person name="Yamane H."/>
            <person name="Yoshiki S."/>
            <person name="Yoshihara R."/>
            <person name="Yukawa K."/>
            <person name="Zhong H."/>
            <person name="Yano M."/>
            <person name="Yuan Q."/>
            <person name="Ouyang S."/>
            <person name="Liu J."/>
            <person name="Jones K.M."/>
            <person name="Gansberger K."/>
            <person name="Moffat K."/>
            <person name="Hill J."/>
            <person name="Bera J."/>
            <person name="Fadrosh D."/>
            <person name="Jin S."/>
            <person name="Johri S."/>
            <person name="Kim M."/>
            <person name="Overton L."/>
            <person name="Reardon M."/>
            <person name="Tsitrin T."/>
            <person name="Vuong H."/>
            <person name="Weaver B."/>
            <person name="Ciecko A."/>
            <person name="Tallon L."/>
            <person name="Jackson J."/>
            <person name="Pai G."/>
            <person name="Aken S.V."/>
            <person name="Utterback T."/>
            <person name="Reidmuller S."/>
            <person name="Feldblyum T."/>
            <person name="Hsiao J."/>
            <person name="Zismann V."/>
            <person name="Iobst S."/>
            <person name="de Vazeille A.R."/>
            <person name="Buell C.R."/>
            <person name="Ying K."/>
            <person name="Li Y."/>
            <person name="Lu T."/>
            <person name="Huang Y."/>
            <person name="Zhao Q."/>
            <person name="Feng Q."/>
            <person name="Zhang L."/>
            <person name="Zhu J."/>
            <person name="Weng Q."/>
            <person name="Mu J."/>
            <person name="Lu Y."/>
            <person name="Fan D."/>
            <person name="Liu Y."/>
            <person name="Guan J."/>
            <person name="Zhang Y."/>
            <person name="Yu S."/>
            <person name="Liu X."/>
            <person name="Zhang Y."/>
            <person name="Hong G."/>
            <person name="Han B."/>
            <person name="Choisne N."/>
            <person name="Demange N."/>
            <person name="Orjeda G."/>
            <person name="Samain S."/>
            <person name="Cattolico L."/>
            <person name="Pelletier E."/>
            <person name="Couloux A."/>
            <person name="Segurens B."/>
            <person name="Wincker P."/>
            <person name="D'Hont A."/>
            <person name="Scarpelli C."/>
            <person name="Weissenbach J."/>
            <person name="Salanoubat M."/>
            <person name="Quetier F."/>
            <person name="Yu Y."/>
            <person name="Kim H.R."/>
            <person name="Rambo T."/>
            <person name="Currie J."/>
            <person name="Collura K."/>
            <person name="Luo M."/>
            <person name="Yang T."/>
            <person name="Ammiraju J.S.S."/>
            <person name="Engler F."/>
            <person name="Soderlund C."/>
            <person name="Wing R.A."/>
            <person name="Palmer L.E."/>
            <person name="de la Bastide M."/>
            <person name="Spiegel L."/>
            <person name="Nascimento L."/>
            <person name="Zutavern T."/>
            <person name="O'Shaughnessy A."/>
            <person name="Dike S."/>
            <person name="Dedhia N."/>
            <person name="Preston R."/>
            <person name="Balija V."/>
            <person name="McCombie W.R."/>
            <person name="Chow T."/>
            <person name="Chen H."/>
            <person name="Chung M."/>
            <person name="Chen C."/>
            <person name="Shaw J."/>
            <person name="Wu H."/>
            <person name="Hsiao K."/>
            <person name="Chao Y."/>
            <person name="Chu M."/>
            <person name="Cheng C."/>
            <person name="Hour A."/>
            <person name="Lee P."/>
            <person name="Lin S."/>
            <person name="Lin Y."/>
            <person name="Liou J."/>
            <person name="Liu S."/>
            <person name="Hsing Y."/>
            <person name="Raghuvanshi S."/>
            <person name="Mohanty A."/>
            <person name="Bharti A.K."/>
            <person name="Gaur A."/>
            <person name="Gupta V."/>
            <person name="Kumar D."/>
            <person name="Ravi V."/>
            <person name="Vij S."/>
            <person name="Kapur A."/>
            <person name="Khurana P."/>
            <person name="Khurana P."/>
            <person name="Khurana J.P."/>
            <person name="Tyagi A.K."/>
            <person name="Gaikwad K."/>
            <person name="Singh A."/>
            <person name="Dalal V."/>
            <person name="Srivastava S."/>
            <person name="Dixit A."/>
            <person name="Pal A.K."/>
            <person name="Ghazi I.A."/>
            <person name="Yadav M."/>
            <person name="Pandit A."/>
            <person name="Bhargava A."/>
            <person name="Sureshbabu K."/>
            <person name="Batra K."/>
            <person name="Sharma T.R."/>
            <person name="Mohapatra T."/>
            <person name="Singh N.K."/>
            <person name="Messing J."/>
            <person name="Nelson A.B."/>
            <person name="Fuks G."/>
            <person name="Kavchok S."/>
            <person name="Keizer G."/>
            <person name="Linton E."/>
            <person name="Llaca V."/>
            <person name="Song R."/>
            <person name="Tanyolac B."/>
            <person name="Young S."/>
            <person name="Ho-Il K."/>
            <person name="Hahn J.H."/>
            <person name="Sangsakoo G."/>
            <person name="Vanavichit A."/>
            <person name="de Mattos Luiz.A.T."/>
            <person name="Zimmer P.D."/>
            <person name="Malone G."/>
            <person name="Dellagostin O."/>
            <person name="de Oliveira A.C."/>
            <person name="Bevan M."/>
            <person name="Bancroft I."/>
            <person name="Minx P."/>
            <person name="Cordum H."/>
            <person name="Wilson R."/>
            <person name="Cheng Z."/>
            <person name="Jin W."/>
            <person name="Jiang J."/>
            <person name="Leong S.A."/>
            <person name="Iwama H."/>
            <person name="Gojobori T."/>
            <person name="Itoh T."/>
            <person name="Niimura Y."/>
            <person name="Fujii Y."/>
            <person name="Habara T."/>
            <person name="Sakai H."/>
            <person name="Sato Y."/>
            <person name="Wilson G."/>
            <person name="Kumar K."/>
            <person name="McCouch S."/>
            <person name="Juretic N."/>
            <person name="Hoen D."/>
            <person name="Wright S."/>
            <person name="Bruskiewich R."/>
            <person name="Bureau T."/>
            <person name="Miyao A."/>
            <person name="Hirochika H."/>
            <person name="Nishikawa T."/>
            <person name="Kadowaki K."/>
            <person name="Sugiura M."/>
            <person name="Burr B."/>
            <person name="Sasaki T."/>
        </authorList>
    </citation>
    <scope>NUCLEOTIDE SEQUENCE [LARGE SCALE GENOMIC DNA]</scope>
    <source>
        <strain evidence="3">cv. Nipponbare</strain>
    </source>
</reference>
<sequence>MEEEDVRIGWDAHESPASEAGGCGGSSRRRRRGVEIAAVDAAAAGELRGAEASRRPAAGGEMARGPKACGGGDELMRWGLGERVP</sequence>
<dbReference type="AlphaFoldDB" id="Q6H724"/>
<gene>
    <name evidence="2" type="primary">P0026H03.29</name>
</gene>
<reference evidence="3" key="2">
    <citation type="journal article" date="2008" name="Nucleic Acids Res.">
        <title>The rice annotation project database (RAP-DB): 2008 update.</title>
        <authorList>
            <consortium name="The rice annotation project (RAP)"/>
        </authorList>
    </citation>
    <scope>GENOME REANNOTATION</scope>
    <source>
        <strain evidence="3">cv. Nipponbare</strain>
    </source>
</reference>
<feature type="region of interest" description="Disordered" evidence="1">
    <location>
        <begin position="1"/>
        <end position="30"/>
    </location>
</feature>
<evidence type="ECO:0000256" key="1">
    <source>
        <dbReference type="SAM" id="MobiDB-lite"/>
    </source>
</evidence>
<organism evidence="2 3">
    <name type="scientific">Oryza sativa subsp. japonica</name>
    <name type="common">Rice</name>
    <dbReference type="NCBI Taxonomy" id="39947"/>
    <lineage>
        <taxon>Eukaryota</taxon>
        <taxon>Viridiplantae</taxon>
        <taxon>Streptophyta</taxon>
        <taxon>Embryophyta</taxon>
        <taxon>Tracheophyta</taxon>
        <taxon>Spermatophyta</taxon>
        <taxon>Magnoliopsida</taxon>
        <taxon>Liliopsida</taxon>
        <taxon>Poales</taxon>
        <taxon>Poaceae</taxon>
        <taxon>BOP clade</taxon>
        <taxon>Oryzoideae</taxon>
        <taxon>Oryzeae</taxon>
        <taxon>Oryzinae</taxon>
        <taxon>Oryza</taxon>
        <taxon>Oryza sativa</taxon>
    </lineage>
</organism>